<accession>A0A2M7AR22</accession>
<gene>
    <name evidence="1" type="ORF">COS78_04240</name>
</gene>
<dbReference type="PANTHER" id="PTHR30087:SF1">
    <property type="entry name" value="HYPOTHETICAL CYTOSOLIC PROTEIN"/>
    <property type="match status" value="1"/>
</dbReference>
<dbReference type="InterPro" id="IPR007553">
    <property type="entry name" value="2-thiour_desulf"/>
</dbReference>
<reference evidence="2" key="1">
    <citation type="submission" date="2017-09" db="EMBL/GenBank/DDBJ databases">
        <title>Depth-based differentiation of microbial function through sediment-hosted aquifers and enrichment of novel symbionts in the deep terrestrial subsurface.</title>
        <authorList>
            <person name="Probst A.J."/>
            <person name="Ladd B."/>
            <person name="Jarett J.K."/>
            <person name="Geller-Mcgrath D.E."/>
            <person name="Sieber C.M.K."/>
            <person name="Emerson J.B."/>
            <person name="Anantharaman K."/>
            <person name="Thomas B.C."/>
            <person name="Malmstrom R."/>
            <person name="Stieglmeier M."/>
            <person name="Klingl A."/>
            <person name="Woyke T."/>
            <person name="Ryan C.M."/>
            <person name="Banfield J.F."/>
        </authorList>
    </citation>
    <scope>NUCLEOTIDE SEQUENCE [LARGE SCALE GENOMIC DNA]</scope>
</reference>
<sequence>MKLCSACFLGVRCLYNCASRPNQKIINLSKTEALIPVCPEQLGGLATPREPSHIVGNKVLSRSGQDITDNFIRGAQETLKICQLFGIKEAILKQGSPSCGSGKSGPWPKQTGDGITTRLLKKHRIKVISQGQLK</sequence>
<dbReference type="AlphaFoldDB" id="A0A2M7AR22"/>
<protein>
    <submittedName>
        <fullName evidence="1">DUF523 domain-containing protein</fullName>
    </submittedName>
</protein>
<proteinExistence type="predicted"/>
<dbReference type="EMBL" id="PEWA01000061">
    <property type="protein sequence ID" value="PIU72957.1"/>
    <property type="molecule type" value="Genomic_DNA"/>
</dbReference>
<dbReference type="Proteomes" id="UP000231407">
    <property type="component" value="Unassembled WGS sequence"/>
</dbReference>
<dbReference type="Pfam" id="PF04463">
    <property type="entry name" value="2-thiour_desulf"/>
    <property type="match status" value="1"/>
</dbReference>
<evidence type="ECO:0000313" key="1">
    <source>
        <dbReference type="EMBL" id="PIU72957.1"/>
    </source>
</evidence>
<name>A0A2M7AR22_9BACT</name>
<dbReference type="PANTHER" id="PTHR30087">
    <property type="entry name" value="INNER MEMBRANE PROTEIN"/>
    <property type="match status" value="1"/>
</dbReference>
<organism evidence="1 2">
    <name type="scientific">Candidatus Shapirobacteria bacterium CG06_land_8_20_14_3_00_40_12</name>
    <dbReference type="NCBI Taxonomy" id="1974881"/>
    <lineage>
        <taxon>Bacteria</taxon>
        <taxon>Candidatus Shapironibacteriota</taxon>
    </lineage>
</organism>
<comment type="caution">
    <text evidence="1">The sequence shown here is derived from an EMBL/GenBank/DDBJ whole genome shotgun (WGS) entry which is preliminary data.</text>
</comment>
<evidence type="ECO:0000313" key="2">
    <source>
        <dbReference type="Proteomes" id="UP000231407"/>
    </source>
</evidence>